<dbReference type="GO" id="GO:0080043">
    <property type="term" value="F:quercetin 3-O-glucosyltransferase activity"/>
    <property type="evidence" value="ECO:0007669"/>
    <property type="project" value="TreeGrafter"/>
</dbReference>
<dbReference type="Pfam" id="PF00201">
    <property type="entry name" value="UDPGT"/>
    <property type="match status" value="1"/>
</dbReference>
<evidence type="ECO:0000313" key="4">
    <source>
        <dbReference type="RefSeq" id="XP_010923603.1"/>
    </source>
</evidence>
<dbReference type="GeneID" id="105046647"/>
<organism evidence="3 4">
    <name type="scientific">Elaeis guineensis var. tenera</name>
    <name type="common">Oil palm</name>
    <dbReference type="NCBI Taxonomy" id="51953"/>
    <lineage>
        <taxon>Eukaryota</taxon>
        <taxon>Viridiplantae</taxon>
        <taxon>Streptophyta</taxon>
        <taxon>Embryophyta</taxon>
        <taxon>Tracheophyta</taxon>
        <taxon>Spermatophyta</taxon>
        <taxon>Magnoliopsida</taxon>
        <taxon>Liliopsida</taxon>
        <taxon>Arecaceae</taxon>
        <taxon>Arecoideae</taxon>
        <taxon>Cocoseae</taxon>
        <taxon>Elaeidinae</taxon>
        <taxon>Elaeis</taxon>
    </lineage>
</organism>
<protein>
    <submittedName>
        <fullName evidence="4">UDP-glycosyltransferase 83A1</fullName>
    </submittedName>
</protein>
<keyword evidence="2" id="KW-0808">Transferase</keyword>
<dbReference type="FunFam" id="3.40.50.2000:FF:000108">
    <property type="entry name" value="UDP-glycosyltransferase 83A1"/>
    <property type="match status" value="1"/>
</dbReference>
<dbReference type="KEGG" id="egu:105046647"/>
<evidence type="ECO:0000313" key="3">
    <source>
        <dbReference type="Proteomes" id="UP000504607"/>
    </source>
</evidence>
<dbReference type="InParanoid" id="A0A6I9RBI2"/>
<dbReference type="SUPFAM" id="SSF53756">
    <property type="entry name" value="UDP-Glycosyltransferase/glycogen phosphorylase"/>
    <property type="match status" value="1"/>
</dbReference>
<dbReference type="Gene3D" id="3.40.50.2000">
    <property type="entry name" value="Glycogen Phosphorylase B"/>
    <property type="match status" value="2"/>
</dbReference>
<name>A0A6I9RBI2_ELAGV</name>
<dbReference type="PANTHER" id="PTHR11926:SF1412">
    <property type="entry name" value="UDP-GLYCOSYLTRANSFERASE 83A1-LIKE"/>
    <property type="match status" value="1"/>
</dbReference>
<keyword evidence="3" id="KW-1185">Reference proteome</keyword>
<dbReference type="Proteomes" id="UP000504607">
    <property type="component" value="Chromosome 6"/>
</dbReference>
<sequence length="452" mass="50371">MASPHAIIIPCPEHGHIIPLIALSHSLVAHGFRITFINSEFNHERVVASLSQNGGDGVEGMHMVSFPDGLAPGEDRNTFKKKIEGIVRVMPGCLEELIKQIRSDRVTCIIADGTMGWALEVAQKMGIRSVAFWPMSATLLALFLSIPKMIQDGIIGADGMPERSETFQLSPDIPSMNTSQLPWNCAGDHDPERFLFKLISSNNQSMQLAETIICNSFYELESPSFTLFPNLLPVGPLLTSQQFGTAVGHFCQVDTTCMSWLDEKPANSVIYVAFGSVAVFNQHQFKELALGLELSGHPFLWVVRHNLTDGIDDAWFNGFRDRVKGQGLLVGWSPQQQVLAHPSIACFFFHCGWNSTLEGTKNGVPFLCWPSFIDHFLSRTYICDVWKIGLSIDPDDKGFVPREQIKKKVDQIFGNEEMKARALVWKDIANRCTKEGGSSYKNFKSFVDAMKE</sequence>
<dbReference type="OrthoDB" id="5835829at2759"/>
<dbReference type="FunFam" id="3.40.50.2000:FF:000061">
    <property type="entry name" value="UDP-glycosyltransferase 83A1"/>
    <property type="match status" value="1"/>
</dbReference>
<proteinExistence type="inferred from homology"/>
<evidence type="ECO:0000256" key="1">
    <source>
        <dbReference type="ARBA" id="ARBA00009995"/>
    </source>
</evidence>
<dbReference type="PANTHER" id="PTHR11926">
    <property type="entry name" value="GLUCOSYL/GLUCURONOSYL TRANSFERASES"/>
    <property type="match status" value="1"/>
</dbReference>
<dbReference type="GO" id="GO:0080044">
    <property type="term" value="F:quercetin 7-O-glucosyltransferase activity"/>
    <property type="evidence" value="ECO:0007669"/>
    <property type="project" value="TreeGrafter"/>
</dbReference>
<dbReference type="CDD" id="cd03784">
    <property type="entry name" value="GT1_Gtf-like"/>
    <property type="match status" value="1"/>
</dbReference>
<dbReference type="InterPro" id="IPR002213">
    <property type="entry name" value="UDP_glucos_trans"/>
</dbReference>
<comment type="similarity">
    <text evidence="1">Belongs to the UDP-glycosyltransferase family.</text>
</comment>
<dbReference type="AlphaFoldDB" id="A0A6I9RBI2"/>
<gene>
    <name evidence="4" type="primary">LOC105046647</name>
</gene>
<evidence type="ECO:0000256" key="2">
    <source>
        <dbReference type="ARBA" id="ARBA00022679"/>
    </source>
</evidence>
<accession>A0A6I9RBI2</accession>
<reference evidence="4" key="1">
    <citation type="submission" date="2025-08" db="UniProtKB">
        <authorList>
            <consortium name="RefSeq"/>
        </authorList>
    </citation>
    <scope>IDENTIFICATION</scope>
</reference>
<dbReference type="RefSeq" id="XP_010923603.1">
    <property type="nucleotide sequence ID" value="XM_010925301.2"/>
</dbReference>